<protein>
    <submittedName>
        <fullName evidence="2">Uncharacterized protein</fullName>
    </submittedName>
</protein>
<name>A0A268EYZ8_9BACL</name>
<dbReference type="AlphaFoldDB" id="A0A268EYZ8"/>
<accession>A0A268EYZ8</accession>
<dbReference type="Proteomes" id="UP000215596">
    <property type="component" value="Unassembled WGS sequence"/>
</dbReference>
<proteinExistence type="predicted"/>
<reference evidence="2 3" key="1">
    <citation type="submission" date="2017-07" db="EMBL/GenBank/DDBJ databases">
        <title>Isolation and whole genome analysis of endospore-forming bacteria from heroin.</title>
        <authorList>
            <person name="Kalinowski J."/>
            <person name="Ahrens B."/>
            <person name="Al-Dilaimi A."/>
            <person name="Winkler A."/>
            <person name="Wibberg D."/>
            <person name="Schleenbecker U."/>
            <person name="Ruckert C."/>
            <person name="Wolfel R."/>
            <person name="Grass G."/>
        </authorList>
    </citation>
    <scope>NUCLEOTIDE SEQUENCE [LARGE SCALE GENOMIC DNA]</scope>
    <source>
        <strain evidence="2 3">7537-G1</strain>
    </source>
</reference>
<evidence type="ECO:0000256" key="1">
    <source>
        <dbReference type="SAM" id="Phobius"/>
    </source>
</evidence>
<dbReference type="EMBL" id="NPBY01000021">
    <property type="protein sequence ID" value="PAD78352.1"/>
    <property type="molecule type" value="Genomic_DNA"/>
</dbReference>
<organism evidence="2 3">
    <name type="scientific">Paenibacillus campinasensis</name>
    <dbReference type="NCBI Taxonomy" id="66347"/>
    <lineage>
        <taxon>Bacteria</taxon>
        <taxon>Bacillati</taxon>
        <taxon>Bacillota</taxon>
        <taxon>Bacilli</taxon>
        <taxon>Bacillales</taxon>
        <taxon>Paenibacillaceae</taxon>
        <taxon>Paenibacillus</taxon>
    </lineage>
</organism>
<evidence type="ECO:0000313" key="2">
    <source>
        <dbReference type="EMBL" id="PAD78352.1"/>
    </source>
</evidence>
<evidence type="ECO:0000313" key="3">
    <source>
        <dbReference type="Proteomes" id="UP000215596"/>
    </source>
</evidence>
<feature type="transmembrane region" description="Helical" evidence="1">
    <location>
        <begin position="479"/>
        <end position="509"/>
    </location>
</feature>
<dbReference type="OrthoDB" id="3948624at2"/>
<keyword evidence="1" id="KW-1133">Transmembrane helix</keyword>
<keyword evidence="1" id="KW-0812">Transmembrane</keyword>
<keyword evidence="1" id="KW-0472">Membrane</keyword>
<comment type="caution">
    <text evidence="2">The sequence shown here is derived from an EMBL/GenBank/DDBJ whole genome shotgun (WGS) entry which is preliminary data.</text>
</comment>
<sequence>MTNEAISTANLNRIEKSLRAINDNINTSINSINTNINNSLSAIHDNINVVSDQVTTVEQQLELTKSDLELLAEEFREYVRQDALIKNVQLAEMRLVKVRQEIENKYGHYEEVRRRAIGILQAVDTSLVRKDTIENASEEQLLAAPRYWLAPCLIALSAWLSDNKELAEKAVIEAIRRDDEKTSLFFALVTRRGGRYQSSRAWLERYFGQQDPNELKREIVVLIDGFSNGIFGTEARARCGLLIKSWLDELSQKAGFIETQRDQWKKALQARTEKLDSSKFPHLQKYSPTWPELQYSLEGAKLHELIFQYFNFILTQEIIPSRNLAFAVDQLLDILVREFDEEEMPLRREERLNELIIKEDGDKVSAQNLFANEKVIEERLDFTQLLTNFSMYPAETNASVATQKLAIALSKEWIIHAHDDLTAENRNSVPIDIEIKLDDWSGMSRDGTNEEQLISELQQHIQSKKEDALRKNKLSMKNWMALVAGIGFFILGIGTLVLFIASAIFLMVFTNGLMNVKRNEKAIEQNYEELFENHKQILVATLSDIVDYRREYAAEDMNAGKIGDLLEQVTPEQYTYSTYDSARAVISSH</sequence>
<gene>
    <name evidence="2" type="ORF">CHH67_06185</name>
</gene>
<dbReference type="RefSeq" id="WP_095264213.1">
    <property type="nucleotide sequence ID" value="NZ_NPBY01000021.1"/>
</dbReference>